<keyword evidence="2" id="KW-1133">Transmembrane helix</keyword>
<keyword evidence="2" id="KW-0812">Transmembrane</keyword>
<evidence type="ECO:0000256" key="1">
    <source>
        <dbReference type="SAM" id="Coils"/>
    </source>
</evidence>
<dbReference type="OrthoDB" id="3873048at2"/>
<evidence type="ECO:0000256" key="2">
    <source>
        <dbReference type="SAM" id="Phobius"/>
    </source>
</evidence>
<accession>A0A561EMW2</accession>
<keyword evidence="2" id="KW-0472">Membrane</keyword>
<organism evidence="3 4">
    <name type="scientific">Kitasatospora atroaurantiaca</name>
    <dbReference type="NCBI Taxonomy" id="285545"/>
    <lineage>
        <taxon>Bacteria</taxon>
        <taxon>Bacillati</taxon>
        <taxon>Actinomycetota</taxon>
        <taxon>Actinomycetes</taxon>
        <taxon>Kitasatosporales</taxon>
        <taxon>Streptomycetaceae</taxon>
        <taxon>Kitasatospora</taxon>
    </lineage>
</organism>
<dbReference type="RefSeq" id="WP_145789442.1">
    <property type="nucleotide sequence ID" value="NZ_BAAABR010000054.1"/>
</dbReference>
<dbReference type="EMBL" id="VIVR01000001">
    <property type="protein sequence ID" value="TWE16961.1"/>
    <property type="molecule type" value="Genomic_DNA"/>
</dbReference>
<evidence type="ECO:0000313" key="3">
    <source>
        <dbReference type="EMBL" id="TWE16961.1"/>
    </source>
</evidence>
<protein>
    <recommendedName>
        <fullName evidence="5">DUF1640 domain-containing protein</fullName>
    </recommendedName>
</protein>
<sequence>MSVPPTAEPTLWELQRALTQLREDQRDGIAQLKDDLRADLQALAVRLEQVVTKDVYQSDQRLLVQRIEVVERDLEAEARARADAEAKAAVTRRWLIGVFVAPIVVAALQLWLLSRGNGP</sequence>
<dbReference type="Proteomes" id="UP000318416">
    <property type="component" value="Unassembled WGS sequence"/>
</dbReference>
<feature type="transmembrane region" description="Helical" evidence="2">
    <location>
        <begin position="94"/>
        <end position="113"/>
    </location>
</feature>
<keyword evidence="1" id="KW-0175">Coiled coil</keyword>
<evidence type="ECO:0008006" key="5">
    <source>
        <dbReference type="Google" id="ProtNLM"/>
    </source>
</evidence>
<dbReference type="AlphaFoldDB" id="A0A561EMW2"/>
<feature type="coiled-coil region" evidence="1">
    <location>
        <begin position="33"/>
        <end position="87"/>
    </location>
</feature>
<reference evidence="3 4" key="1">
    <citation type="submission" date="2019-06" db="EMBL/GenBank/DDBJ databases">
        <title>Sequencing the genomes of 1000 actinobacteria strains.</title>
        <authorList>
            <person name="Klenk H.-P."/>
        </authorList>
    </citation>
    <scope>NUCLEOTIDE SEQUENCE [LARGE SCALE GENOMIC DNA]</scope>
    <source>
        <strain evidence="3 4">DSM 41649</strain>
    </source>
</reference>
<gene>
    <name evidence="3" type="ORF">FB465_1956</name>
</gene>
<keyword evidence="4" id="KW-1185">Reference proteome</keyword>
<name>A0A561EMW2_9ACTN</name>
<evidence type="ECO:0000313" key="4">
    <source>
        <dbReference type="Proteomes" id="UP000318416"/>
    </source>
</evidence>
<proteinExistence type="predicted"/>
<comment type="caution">
    <text evidence="3">The sequence shown here is derived from an EMBL/GenBank/DDBJ whole genome shotgun (WGS) entry which is preliminary data.</text>
</comment>